<keyword evidence="3" id="KW-1185">Reference proteome</keyword>
<name>A0A392N8H2_9FABA</name>
<sequence length="111" mass="11699">MAGEFAGDNTPELLSLVHDITGMCVGGGGSSSLTADAMFRKDCTDLVRRISLLSHLFEEIKELNKVNGSPSSSSSTALEDSWSSDLVLALQSAKRLLSVAKNFSSNSTNSS</sequence>
<comment type="caution">
    <text evidence="2">The sequence shown here is derived from an EMBL/GenBank/DDBJ whole genome shotgun (WGS) entry which is preliminary data.</text>
</comment>
<feature type="non-terminal residue" evidence="2">
    <location>
        <position position="111"/>
    </location>
</feature>
<dbReference type="InterPro" id="IPR057623">
    <property type="entry name" value="PUB12-19-like_N"/>
</dbReference>
<evidence type="ECO:0000313" key="2">
    <source>
        <dbReference type="EMBL" id="MCH95479.1"/>
    </source>
</evidence>
<dbReference type="EMBL" id="LXQA010029926">
    <property type="protein sequence ID" value="MCH95479.1"/>
    <property type="molecule type" value="Genomic_DNA"/>
</dbReference>
<reference evidence="2 3" key="1">
    <citation type="journal article" date="2018" name="Front. Plant Sci.">
        <title>Red Clover (Trifolium pratense) and Zigzag Clover (T. medium) - A Picture of Genomic Similarities and Differences.</title>
        <authorList>
            <person name="Dluhosova J."/>
            <person name="Istvanek J."/>
            <person name="Nedelnik J."/>
            <person name="Repkova J."/>
        </authorList>
    </citation>
    <scope>NUCLEOTIDE SEQUENCE [LARGE SCALE GENOMIC DNA]</scope>
    <source>
        <strain evidence="3">cv. 10/8</strain>
        <tissue evidence="2">Leaf</tissue>
    </source>
</reference>
<dbReference type="Pfam" id="PF25368">
    <property type="entry name" value="PUB10_N"/>
    <property type="match status" value="1"/>
</dbReference>
<proteinExistence type="predicted"/>
<evidence type="ECO:0000313" key="3">
    <source>
        <dbReference type="Proteomes" id="UP000265520"/>
    </source>
</evidence>
<evidence type="ECO:0000259" key="1">
    <source>
        <dbReference type="Pfam" id="PF25368"/>
    </source>
</evidence>
<dbReference type="Proteomes" id="UP000265520">
    <property type="component" value="Unassembled WGS sequence"/>
</dbReference>
<feature type="domain" description="PUB 12/19-like N-terminal" evidence="1">
    <location>
        <begin position="40"/>
        <end position="107"/>
    </location>
</feature>
<dbReference type="AlphaFoldDB" id="A0A392N8H2"/>
<organism evidence="2 3">
    <name type="scientific">Trifolium medium</name>
    <dbReference type="NCBI Taxonomy" id="97028"/>
    <lineage>
        <taxon>Eukaryota</taxon>
        <taxon>Viridiplantae</taxon>
        <taxon>Streptophyta</taxon>
        <taxon>Embryophyta</taxon>
        <taxon>Tracheophyta</taxon>
        <taxon>Spermatophyta</taxon>
        <taxon>Magnoliopsida</taxon>
        <taxon>eudicotyledons</taxon>
        <taxon>Gunneridae</taxon>
        <taxon>Pentapetalae</taxon>
        <taxon>rosids</taxon>
        <taxon>fabids</taxon>
        <taxon>Fabales</taxon>
        <taxon>Fabaceae</taxon>
        <taxon>Papilionoideae</taxon>
        <taxon>50 kb inversion clade</taxon>
        <taxon>NPAAA clade</taxon>
        <taxon>Hologalegina</taxon>
        <taxon>IRL clade</taxon>
        <taxon>Trifolieae</taxon>
        <taxon>Trifolium</taxon>
    </lineage>
</organism>
<accession>A0A392N8H2</accession>
<protein>
    <submittedName>
        <fullName evidence="2">U-box domain-containing protein 10-like</fullName>
    </submittedName>
</protein>